<reference evidence="3" key="3">
    <citation type="submission" date="2020-06" db="EMBL/GenBank/DDBJ databases">
        <title>Helianthus annuus Genome sequencing and assembly Release 2.</title>
        <authorList>
            <person name="Gouzy J."/>
            <person name="Langlade N."/>
            <person name="Munos S."/>
        </authorList>
    </citation>
    <scope>NUCLEOTIDE SEQUENCE</scope>
    <source>
        <tissue evidence="3">Leaves</tissue>
    </source>
</reference>
<dbReference type="InterPro" id="IPR036047">
    <property type="entry name" value="F-box-like_dom_sf"/>
</dbReference>
<dbReference type="Pfam" id="PF07734">
    <property type="entry name" value="FBA_1"/>
    <property type="match status" value="1"/>
</dbReference>
<evidence type="ECO:0000313" key="3">
    <source>
        <dbReference type="EMBL" id="KAF5776985.1"/>
    </source>
</evidence>
<dbReference type="SUPFAM" id="SSF81383">
    <property type="entry name" value="F-box domain"/>
    <property type="match status" value="1"/>
</dbReference>
<sequence>MAEVVHADVLKQILIRLHVEDLIRCKRVCKSWHSLITSPRFINRHLNRSYNKDRYNNELSSRRVRISHRHCSLVGSSNGLVCIISCINSRKVLVGNPLTREVRQLRLPGWMTHSPPACSGFGYDSSKDDYKLIVGAEKRKNRTCVQVLSLKSNVWRVIREVKYIFCTKIGILCNGALHWIVRDERMKMLIIAYDLSKEEFKEIPQPKGEGCLFRFSTSRLGIVKECLCIFGYACEDDVWIMKKYNVKQSWELLPRHHEWKRSIIHYLSLPKDESFFHHDVGSWFSGNSSRLQFFIDAPIFVESLVSP</sequence>
<evidence type="ECO:0000313" key="4">
    <source>
        <dbReference type="EMBL" id="OTG04333.1"/>
    </source>
</evidence>
<evidence type="ECO:0000313" key="5">
    <source>
        <dbReference type="Proteomes" id="UP000215914"/>
    </source>
</evidence>
<dbReference type="Gene3D" id="1.20.1280.50">
    <property type="match status" value="1"/>
</dbReference>
<dbReference type="OrthoDB" id="591557at2759"/>
<dbReference type="EMBL" id="MNCJ02000327">
    <property type="protein sequence ID" value="KAF5776985.1"/>
    <property type="molecule type" value="Genomic_DNA"/>
</dbReference>
<accession>A0A251T0H7</accession>
<protein>
    <submittedName>
        <fullName evidence="3">F-box domain, galactose oxidase/kelch, beta-propeller, F-box associated interaction</fullName>
    </submittedName>
    <submittedName>
        <fullName evidence="4">Putative F-box domain-containing protein</fullName>
    </submittedName>
</protein>
<dbReference type="Gramene" id="mRNA:HanXRQr2_Chr12g0530331">
    <property type="protein sequence ID" value="CDS:HanXRQr2_Chr12g0530331.1"/>
    <property type="gene ID" value="HanXRQr2_Chr12g0530331"/>
</dbReference>
<feature type="domain" description="F-box associated beta-propeller type 1" evidence="2">
    <location>
        <begin position="68"/>
        <end position="278"/>
    </location>
</feature>
<reference evidence="4" key="2">
    <citation type="submission" date="2017-02" db="EMBL/GenBank/DDBJ databases">
        <title>Sunflower complete genome.</title>
        <authorList>
            <person name="Langlade N."/>
            <person name="Munos S."/>
        </authorList>
    </citation>
    <scope>NUCLEOTIDE SEQUENCE [LARGE SCALE GENOMIC DNA]</scope>
    <source>
        <tissue evidence="4">Leaves</tissue>
    </source>
</reference>
<keyword evidence="5" id="KW-1185">Reference proteome</keyword>
<evidence type="ECO:0000259" key="1">
    <source>
        <dbReference type="Pfam" id="PF00646"/>
    </source>
</evidence>
<dbReference type="NCBIfam" id="TIGR01640">
    <property type="entry name" value="F_box_assoc_1"/>
    <property type="match status" value="1"/>
</dbReference>
<gene>
    <name evidence="4" type="ORF">HannXRQ_Chr12g0361101</name>
    <name evidence="3" type="ORF">HanXRQr2_Chr12g0530331</name>
</gene>
<dbReference type="PANTHER" id="PTHR31672:SF13">
    <property type="entry name" value="F-BOX PROTEIN CPR30-LIKE"/>
    <property type="match status" value="1"/>
</dbReference>
<dbReference type="InterPro" id="IPR050796">
    <property type="entry name" value="SCF_F-box_component"/>
</dbReference>
<dbReference type="AlphaFoldDB" id="A0A251T0H7"/>
<name>A0A251T0H7_HELAN</name>
<dbReference type="SUPFAM" id="SSF50965">
    <property type="entry name" value="Galactose oxidase, central domain"/>
    <property type="match status" value="1"/>
</dbReference>
<dbReference type="InterPro" id="IPR006527">
    <property type="entry name" value="F-box-assoc_dom_typ1"/>
</dbReference>
<organism evidence="4 5">
    <name type="scientific">Helianthus annuus</name>
    <name type="common">Common sunflower</name>
    <dbReference type="NCBI Taxonomy" id="4232"/>
    <lineage>
        <taxon>Eukaryota</taxon>
        <taxon>Viridiplantae</taxon>
        <taxon>Streptophyta</taxon>
        <taxon>Embryophyta</taxon>
        <taxon>Tracheophyta</taxon>
        <taxon>Spermatophyta</taxon>
        <taxon>Magnoliopsida</taxon>
        <taxon>eudicotyledons</taxon>
        <taxon>Gunneridae</taxon>
        <taxon>Pentapetalae</taxon>
        <taxon>asterids</taxon>
        <taxon>campanulids</taxon>
        <taxon>Asterales</taxon>
        <taxon>Asteraceae</taxon>
        <taxon>Asteroideae</taxon>
        <taxon>Heliantheae alliance</taxon>
        <taxon>Heliantheae</taxon>
        <taxon>Helianthus</taxon>
    </lineage>
</organism>
<dbReference type="InParanoid" id="A0A251T0H7"/>
<dbReference type="InterPro" id="IPR011043">
    <property type="entry name" value="Gal_Oxase/kelch_b-propeller"/>
</dbReference>
<dbReference type="InterPro" id="IPR017451">
    <property type="entry name" value="F-box-assoc_interact_dom"/>
</dbReference>
<dbReference type="Pfam" id="PF00646">
    <property type="entry name" value="F-box"/>
    <property type="match status" value="1"/>
</dbReference>
<reference evidence="3 5" key="1">
    <citation type="journal article" date="2017" name="Nature">
        <title>The sunflower genome provides insights into oil metabolism, flowering and Asterid evolution.</title>
        <authorList>
            <person name="Badouin H."/>
            <person name="Gouzy J."/>
            <person name="Grassa C.J."/>
            <person name="Murat F."/>
            <person name="Staton S.E."/>
            <person name="Cottret L."/>
            <person name="Lelandais-Briere C."/>
            <person name="Owens G.L."/>
            <person name="Carrere S."/>
            <person name="Mayjonade B."/>
            <person name="Legrand L."/>
            <person name="Gill N."/>
            <person name="Kane N.C."/>
            <person name="Bowers J.E."/>
            <person name="Hubner S."/>
            <person name="Bellec A."/>
            <person name="Berard A."/>
            <person name="Berges H."/>
            <person name="Blanchet N."/>
            <person name="Boniface M.C."/>
            <person name="Brunel D."/>
            <person name="Catrice O."/>
            <person name="Chaidir N."/>
            <person name="Claudel C."/>
            <person name="Donnadieu C."/>
            <person name="Faraut T."/>
            <person name="Fievet G."/>
            <person name="Helmstetter N."/>
            <person name="King M."/>
            <person name="Knapp S.J."/>
            <person name="Lai Z."/>
            <person name="Le Paslier M.C."/>
            <person name="Lippi Y."/>
            <person name="Lorenzon L."/>
            <person name="Mandel J.R."/>
            <person name="Marage G."/>
            <person name="Marchand G."/>
            <person name="Marquand E."/>
            <person name="Bret-Mestries E."/>
            <person name="Morien E."/>
            <person name="Nambeesan S."/>
            <person name="Nguyen T."/>
            <person name="Pegot-Espagnet P."/>
            <person name="Pouilly N."/>
            <person name="Raftis F."/>
            <person name="Sallet E."/>
            <person name="Schiex T."/>
            <person name="Thomas J."/>
            <person name="Vandecasteele C."/>
            <person name="Vares D."/>
            <person name="Vear F."/>
            <person name="Vautrin S."/>
            <person name="Crespi M."/>
            <person name="Mangin B."/>
            <person name="Burke J.M."/>
            <person name="Salse J."/>
            <person name="Munos S."/>
            <person name="Vincourt P."/>
            <person name="Rieseberg L.H."/>
            <person name="Langlade N.B."/>
        </authorList>
    </citation>
    <scope>NUCLEOTIDE SEQUENCE [LARGE SCALE GENOMIC DNA]</scope>
    <source>
        <strain evidence="5">cv. SF193</strain>
        <tissue evidence="3">Leaves</tissue>
    </source>
</reference>
<dbReference type="PANTHER" id="PTHR31672">
    <property type="entry name" value="BNACNNG10540D PROTEIN"/>
    <property type="match status" value="1"/>
</dbReference>
<feature type="domain" description="F-box" evidence="1">
    <location>
        <begin position="8"/>
        <end position="42"/>
    </location>
</feature>
<proteinExistence type="predicted"/>
<evidence type="ECO:0000259" key="2">
    <source>
        <dbReference type="Pfam" id="PF07734"/>
    </source>
</evidence>
<dbReference type="Proteomes" id="UP000215914">
    <property type="component" value="Chromosome 12"/>
</dbReference>
<dbReference type="OMA" id="HWIVRDE"/>
<dbReference type="InterPro" id="IPR001810">
    <property type="entry name" value="F-box_dom"/>
</dbReference>
<dbReference type="EMBL" id="CM007901">
    <property type="protein sequence ID" value="OTG04333.1"/>
    <property type="molecule type" value="Genomic_DNA"/>
</dbReference>